<organism evidence="1 2">
    <name type="scientific">Caulobacter mirabilis</name>
    <dbReference type="NCBI Taxonomy" id="69666"/>
    <lineage>
        <taxon>Bacteria</taxon>
        <taxon>Pseudomonadati</taxon>
        <taxon>Pseudomonadota</taxon>
        <taxon>Alphaproteobacteria</taxon>
        <taxon>Caulobacterales</taxon>
        <taxon>Caulobacteraceae</taxon>
        <taxon>Caulobacter</taxon>
    </lineage>
</organism>
<dbReference type="EMBL" id="CP024201">
    <property type="protein sequence ID" value="ATQ43927.1"/>
    <property type="molecule type" value="Genomic_DNA"/>
</dbReference>
<accession>A0A2D2B147</accession>
<evidence type="ECO:0000313" key="1">
    <source>
        <dbReference type="EMBL" id="ATQ43927.1"/>
    </source>
</evidence>
<evidence type="ECO:0000313" key="2">
    <source>
        <dbReference type="Proteomes" id="UP000228945"/>
    </source>
</evidence>
<dbReference type="RefSeq" id="WP_099623175.1">
    <property type="nucleotide sequence ID" value="NZ_CP024201.1"/>
</dbReference>
<reference evidence="1 2" key="1">
    <citation type="submission" date="2017-10" db="EMBL/GenBank/DDBJ databases">
        <title>Genome sequence of Caulobacter mirabilis FWC38.</title>
        <authorList>
            <person name="Fiebig A."/>
            <person name="Crosson S."/>
        </authorList>
    </citation>
    <scope>NUCLEOTIDE SEQUENCE [LARGE SCALE GENOMIC DNA]</scope>
    <source>
        <strain evidence="1 2">FWC 38</strain>
    </source>
</reference>
<name>A0A2D2B147_9CAUL</name>
<keyword evidence="2" id="KW-1185">Reference proteome</keyword>
<protein>
    <submittedName>
        <fullName evidence="1">Uncharacterized protein</fullName>
    </submittedName>
</protein>
<proteinExistence type="predicted"/>
<dbReference type="AlphaFoldDB" id="A0A2D2B147"/>
<dbReference type="Proteomes" id="UP000228945">
    <property type="component" value="Chromosome"/>
</dbReference>
<dbReference type="KEGG" id="cmb:CSW64_16780"/>
<gene>
    <name evidence="1" type="ORF">CSW64_16780</name>
</gene>
<sequence length="197" mass="21324">MPGVCQADVAVFEFHPVGPATRPGDVPTRLVGITAETGYRLLRPAGVALAAFEKADDEDRLPESPLDFPDTAACERLAAEEAAFTRADSPADFLENMALLEKIGTTLRDGGSLEIVCDFAPDRAPAACRKVILAFPETPVIEIQSCDETPAPRTSCVRFEDWNGGLNVHLRQTGGAPEITRVHRPEPPIIMAHPRRD</sequence>